<dbReference type="Proteomes" id="UP000266744">
    <property type="component" value="Chromosome"/>
</dbReference>
<evidence type="ECO:0000313" key="2">
    <source>
        <dbReference type="Proteomes" id="UP000266744"/>
    </source>
</evidence>
<name>A0ABN4PUZ6_YERET</name>
<proteinExistence type="predicted"/>
<keyword evidence="2" id="KW-1185">Reference proteome</keyword>
<protein>
    <submittedName>
        <fullName evidence="1">Uncharacterized protein</fullName>
    </submittedName>
</protein>
<dbReference type="EMBL" id="CP010029">
    <property type="protein sequence ID" value="ANI30031.1"/>
    <property type="molecule type" value="Genomic_DNA"/>
</dbReference>
<accession>A0ABN4PUZ6</accession>
<organism evidence="1 2">
    <name type="scientific">Yersinia entomophaga</name>
    <dbReference type="NCBI Taxonomy" id="935293"/>
    <lineage>
        <taxon>Bacteria</taxon>
        <taxon>Pseudomonadati</taxon>
        <taxon>Pseudomonadota</taxon>
        <taxon>Gammaproteobacteria</taxon>
        <taxon>Enterobacterales</taxon>
        <taxon>Yersiniaceae</taxon>
        <taxon>Yersinia</taxon>
    </lineage>
</organism>
<gene>
    <name evidence="1" type="ORF">PL78_09385</name>
</gene>
<evidence type="ECO:0000313" key="1">
    <source>
        <dbReference type="EMBL" id="ANI30031.1"/>
    </source>
</evidence>
<sequence length="94" mass="10441">MQPKSEKQTAGEPDSVLQATVNLPANPEWHPYGCNIGLMVYKKGRLQGGIERQNDAAVDVQQPVDNGSLIQPPPRMSFTIERTRLINKQDKVTV</sequence>
<reference evidence="2" key="1">
    <citation type="journal article" date="2016" name="Toxins">
        <title>The Draft Genome Sequence of the Yersinia entomophaga Entomopathogenic Type Strain MH96T.</title>
        <authorList>
            <person name="Hurst M.R."/>
            <person name="Beattie A."/>
            <person name="Altermann E."/>
            <person name="Moraga R.M."/>
            <person name="Harper L.A."/>
            <person name="Calder J."/>
            <person name="Laugraud A."/>
        </authorList>
    </citation>
    <scope>NUCLEOTIDE SEQUENCE [LARGE SCALE GENOMIC DNA]</scope>
    <source>
        <strain evidence="2">MH96</strain>
    </source>
</reference>